<protein>
    <submittedName>
        <fullName evidence="2">ITIH1 isoform 9</fullName>
    </submittedName>
</protein>
<evidence type="ECO:0000313" key="2">
    <source>
        <dbReference type="EMBL" id="PNJ32578.1"/>
    </source>
</evidence>
<feature type="non-terminal residue" evidence="2">
    <location>
        <position position="1"/>
    </location>
</feature>
<reference evidence="2" key="1">
    <citation type="submission" date="2017-12" db="EMBL/GenBank/DDBJ databases">
        <title>High-resolution comparative analysis of great ape genomes.</title>
        <authorList>
            <person name="Pollen A."/>
            <person name="Hastie A."/>
            <person name="Hormozdiari F."/>
            <person name="Dougherty M."/>
            <person name="Liu R."/>
            <person name="Chaisson M."/>
            <person name="Hoppe E."/>
            <person name="Hill C."/>
            <person name="Pang A."/>
            <person name="Hillier L."/>
            <person name="Baker C."/>
            <person name="Armstrong J."/>
            <person name="Shendure J."/>
            <person name="Paten B."/>
            <person name="Wilson R."/>
            <person name="Chao H."/>
            <person name="Schneider V."/>
            <person name="Ventura M."/>
            <person name="Kronenberg Z."/>
            <person name="Murali S."/>
            <person name="Gordon D."/>
            <person name="Cantsilieris S."/>
            <person name="Munson K."/>
            <person name="Nelson B."/>
            <person name="Raja A."/>
            <person name="Underwood J."/>
            <person name="Diekhans M."/>
            <person name="Fiddes I."/>
            <person name="Haussler D."/>
            <person name="Eichler E."/>
        </authorList>
    </citation>
    <scope>NUCLEOTIDE SEQUENCE [LARGE SCALE GENOMIC DNA]</scope>
    <source>
        <strain evidence="2">Susie</strain>
    </source>
</reference>
<accession>A0A2J8THZ9</accession>
<feature type="region of interest" description="Disordered" evidence="1">
    <location>
        <begin position="35"/>
        <end position="73"/>
    </location>
</feature>
<gene>
    <name evidence="2" type="ORF">CR201_G0035176</name>
</gene>
<comment type="caution">
    <text evidence="2">The sequence shown here is derived from an EMBL/GenBank/DDBJ whole genome shotgun (WGS) entry which is preliminary data.</text>
</comment>
<organism evidence="2">
    <name type="scientific">Pongo abelii</name>
    <name type="common">Sumatran orangutan</name>
    <name type="synonym">Pongo pygmaeus abelii</name>
    <dbReference type="NCBI Taxonomy" id="9601"/>
    <lineage>
        <taxon>Eukaryota</taxon>
        <taxon>Metazoa</taxon>
        <taxon>Chordata</taxon>
        <taxon>Craniata</taxon>
        <taxon>Vertebrata</taxon>
        <taxon>Euteleostomi</taxon>
        <taxon>Mammalia</taxon>
        <taxon>Eutheria</taxon>
        <taxon>Euarchontoglires</taxon>
        <taxon>Primates</taxon>
        <taxon>Haplorrhini</taxon>
        <taxon>Catarrhini</taxon>
        <taxon>Hominidae</taxon>
        <taxon>Pongo</taxon>
    </lineage>
</organism>
<evidence type="ECO:0000256" key="1">
    <source>
        <dbReference type="SAM" id="MobiDB-lite"/>
    </source>
</evidence>
<name>A0A2J8THZ9_PONAB</name>
<dbReference type="AlphaFoldDB" id="A0A2J8THZ9"/>
<proteinExistence type="predicted"/>
<dbReference type="EMBL" id="NDHI03003498">
    <property type="protein sequence ID" value="PNJ32578.1"/>
    <property type="molecule type" value="Genomic_DNA"/>
</dbReference>
<sequence>MKVDGEERANLSSQALRMSLDYGFVTPLTSMSIRGMADQDGLKPTIDKPSEDSPPLEMLGPRRTPIPSGCQTE</sequence>